<name>A0A7S1KRC6_9EUKA</name>
<protein>
    <recommendedName>
        <fullName evidence="4">Cache domain-containing protein</fullName>
    </recommendedName>
</protein>
<sequence length="474" mass="54052">MSIASHRGASPLRFVTGPNDDEQVQWSDTSNELEMPHQTANVIPRPLKSKQKPSILSQIVTSVKNFIFSYACLLWALMVFLFLLLSVGSSVPSIVFEQQGINTLTSVISRKVSNHVVDTVSELFWSPVRSVNTLGNALDIGLANRSDPVSLSRHVYSVHKTSWMFGDLFVALDSNNMVGHSSVSDHEGTQYLRWGESDKERMRLYKRTDNWNGDANQNKLQRQIAYPGANYDWDITKLPWHSSAKLIKGLFWYGPYLGHGDNGETAVFLSIVRPIFSPEDQKTIDGIVYLDFNTQFAQTFLETVDIGKNGRIFLCDKNGNLMLENAQKGTIWRKDEKSGEIVLQKVWEHNDDLIRVAGERMRDSEYLEGEHLRHTEQFMHKGNWLSVEYVQFNEVGLNWWVVTVVPRNDFVSVVVGYSVSITITVLLTIFVIFTGTLVIVTLHQAWREYNRRMKAKRGVQLPDHADSDFEYQQG</sequence>
<proteinExistence type="predicted"/>
<gene>
    <name evidence="3" type="ORF">PCOS0759_LOCUS5213</name>
</gene>
<keyword evidence="2" id="KW-0472">Membrane</keyword>
<evidence type="ECO:0008006" key="4">
    <source>
        <dbReference type="Google" id="ProtNLM"/>
    </source>
</evidence>
<evidence type="ECO:0000313" key="3">
    <source>
        <dbReference type="EMBL" id="CAD9081973.1"/>
    </source>
</evidence>
<evidence type="ECO:0000256" key="1">
    <source>
        <dbReference type="SAM" id="MobiDB-lite"/>
    </source>
</evidence>
<organism evidence="3">
    <name type="scientific">Percolomonas cosmopolitus</name>
    <dbReference type="NCBI Taxonomy" id="63605"/>
    <lineage>
        <taxon>Eukaryota</taxon>
        <taxon>Discoba</taxon>
        <taxon>Heterolobosea</taxon>
        <taxon>Tetramitia</taxon>
        <taxon>Eutetramitia</taxon>
        <taxon>Percolomonadidae</taxon>
        <taxon>Percolomonas</taxon>
    </lineage>
</organism>
<dbReference type="AlphaFoldDB" id="A0A7S1KRC6"/>
<keyword evidence="2" id="KW-0812">Transmembrane</keyword>
<keyword evidence="2" id="KW-1133">Transmembrane helix</keyword>
<feature type="region of interest" description="Disordered" evidence="1">
    <location>
        <begin position="1"/>
        <end position="21"/>
    </location>
</feature>
<feature type="transmembrane region" description="Helical" evidence="2">
    <location>
        <begin position="414"/>
        <end position="442"/>
    </location>
</feature>
<evidence type="ECO:0000256" key="2">
    <source>
        <dbReference type="SAM" id="Phobius"/>
    </source>
</evidence>
<accession>A0A7S1KRC6</accession>
<feature type="transmembrane region" description="Helical" evidence="2">
    <location>
        <begin position="67"/>
        <end position="88"/>
    </location>
</feature>
<reference evidence="3" key="1">
    <citation type="submission" date="2021-01" db="EMBL/GenBank/DDBJ databases">
        <authorList>
            <person name="Corre E."/>
            <person name="Pelletier E."/>
            <person name="Niang G."/>
            <person name="Scheremetjew M."/>
            <person name="Finn R."/>
            <person name="Kale V."/>
            <person name="Holt S."/>
            <person name="Cochrane G."/>
            <person name="Meng A."/>
            <person name="Brown T."/>
            <person name="Cohen L."/>
        </authorList>
    </citation>
    <scope>NUCLEOTIDE SEQUENCE</scope>
    <source>
        <strain evidence="3">WS</strain>
    </source>
</reference>
<dbReference type="EMBL" id="HBGD01006282">
    <property type="protein sequence ID" value="CAD9081973.1"/>
    <property type="molecule type" value="Transcribed_RNA"/>
</dbReference>
<dbReference type="Gene3D" id="3.30.450.20">
    <property type="entry name" value="PAS domain"/>
    <property type="match status" value="1"/>
</dbReference>